<dbReference type="EMBL" id="CP019082">
    <property type="protein sequence ID" value="APW61731.1"/>
    <property type="molecule type" value="Genomic_DNA"/>
</dbReference>
<evidence type="ECO:0000313" key="2">
    <source>
        <dbReference type="Proteomes" id="UP000186309"/>
    </source>
</evidence>
<organism evidence="1 2">
    <name type="scientific">Paludisphaera borealis</name>
    <dbReference type="NCBI Taxonomy" id="1387353"/>
    <lineage>
        <taxon>Bacteria</taxon>
        <taxon>Pseudomonadati</taxon>
        <taxon>Planctomycetota</taxon>
        <taxon>Planctomycetia</taxon>
        <taxon>Isosphaerales</taxon>
        <taxon>Isosphaeraceae</taxon>
        <taxon>Paludisphaera</taxon>
    </lineage>
</organism>
<name>A0A1U7CS18_9BACT</name>
<proteinExistence type="predicted"/>
<dbReference type="AlphaFoldDB" id="A0A1U7CS18"/>
<gene>
    <name evidence="1" type="ORF">BSF38_03259</name>
</gene>
<dbReference type="Gene3D" id="2.60.120.260">
    <property type="entry name" value="Galactose-binding domain-like"/>
    <property type="match status" value="1"/>
</dbReference>
<sequence length="372" mass="40600">MRIPGRSSGWGKRAWTEVRGNVPRAVALATTLAWAGGAAAPARGQGRGEAGSIGQPTRVTVVRRSLAQDQGAWVIEFEIRNETAAGIVVTPAELEARVEGWVSNSRVASHARPRPARVTLKGCAGPTAAGEVIASKDESAHCRERLVLSIWSDDAQPPARPADGLSPICLAPGASGRLRLRIEHQHAIHGDYDPLLGVRTIDLRVGEETFRDVAALDREHYLAQPRSTWAEPPEDRRDPRQFVSAPDSLHLEAHAPGRQYYRFPDQPVRYGARMRLSFWYLIAVGTSGECRVRFSQYKDTPSSNRMLSSGGFDQELTKVGRWTKVEKILHMEPEATTAALDFRVTSDANLGEMWIDDVALAPVAPDALAAGP</sequence>
<dbReference type="KEGG" id="pbor:BSF38_03259"/>
<dbReference type="Proteomes" id="UP000186309">
    <property type="component" value="Chromosome"/>
</dbReference>
<reference evidence="2" key="1">
    <citation type="submission" date="2016-12" db="EMBL/GenBank/DDBJ databases">
        <title>Comparative genomics of four Isosphaeraceae planctomycetes: a common pool of plasmids and glycoside hydrolase genes.</title>
        <authorList>
            <person name="Ivanova A."/>
        </authorList>
    </citation>
    <scope>NUCLEOTIDE SEQUENCE [LARGE SCALE GENOMIC DNA]</scope>
    <source>
        <strain evidence="2">PX4</strain>
    </source>
</reference>
<evidence type="ECO:0000313" key="1">
    <source>
        <dbReference type="EMBL" id="APW61731.1"/>
    </source>
</evidence>
<protein>
    <submittedName>
        <fullName evidence="1">Uncharacterized protein</fullName>
    </submittedName>
</protein>
<keyword evidence="2" id="KW-1185">Reference proteome</keyword>
<accession>A0A1U7CS18</accession>